<dbReference type="Proteomes" id="UP000829447">
    <property type="component" value="Linkage Group LG5"/>
</dbReference>
<evidence type="ECO:0000313" key="1">
    <source>
        <dbReference type="EMBL" id="MCI4378012.1"/>
    </source>
</evidence>
<accession>A0ACC5WGL6</accession>
<reference evidence="1 2" key="1">
    <citation type="journal article" date="2022" name="bioRxiv">
        <title>An ancient truncated duplication of the anti-Mullerian hormone receptor type 2 gene is a potential conserved master sex determinant in the Pangasiidae catfish family.</title>
        <authorList>
            <person name="Wen M."/>
            <person name="Pan Q."/>
            <person name="Jouanno E."/>
            <person name="Montfort J."/>
            <person name="Zahm M."/>
            <person name="Cabau C."/>
            <person name="Klopp C."/>
            <person name="Iampietro C."/>
            <person name="Roques C."/>
            <person name="Bouchez O."/>
            <person name="Castinel A."/>
            <person name="Donnadieu C."/>
            <person name="Parrinello H."/>
            <person name="Poncet C."/>
            <person name="Belmonte E."/>
            <person name="Gautier V."/>
            <person name="Avarre J.-C."/>
            <person name="Dugue R."/>
            <person name="Gustiano R."/>
            <person name="Ha T.T.T."/>
            <person name="Campet M."/>
            <person name="Sriphairoj K."/>
            <person name="Ribolli J."/>
            <person name="de Almeida F.L."/>
            <person name="Desvignes T."/>
            <person name="Postlethwait J.H."/>
            <person name="Bucao C.F."/>
            <person name="Robinson-Rechavi M."/>
            <person name="Bobe J."/>
            <person name="Herpin A."/>
            <person name="Guiguen Y."/>
        </authorList>
    </citation>
    <scope>NUCLEOTIDE SEQUENCE [LARGE SCALE GENOMIC DNA]</scope>
    <source>
        <strain evidence="1">YG-Dec2019</strain>
    </source>
</reference>
<sequence>MVHFQDSLTEAEERNQKDVGSSAPVDKEKSNLEDRVRELEELLCETHRECEIKTKECEREREAHSILKLKYDQMTETLAHKEESLKVSLADAEEKYKLVIESCAQLESDLMSQVNTLKASVQHQVEELRETHRKCDEITSEYEQEREAHRIMKSQYEQMRETVKQCDELLKECERECKAHSILKSEYNQMKETLTHNEESLNNFQVSLAEAERKYEKTMNINAQLVNENSKLISDIDLLQGSMQQQEEQLNEAYRKCGMMMMEYEQEREARSIMKSQYEAMKESVKWCEKLLNDFKQEQEAHSILKSQYEEMTETITHREESLKNLQVALAEAERKYKQVMESSAQLEKENTHLISDSDILQDCVHELEEKLFKIRRKHDKLAKDRQQAGKAYSILQSQYEETLKQRDELLKECECEREAHNVLKTQYNQMKQTFTHNEESLKEEKCEPVMESSAQLESDLMSQVNTLQASVQQLEEELLETRRKCDEITTEREKEQEVHSFLNLQYQEMRETLKQCSELLKVRFSSY</sequence>
<dbReference type="EMBL" id="CM040458">
    <property type="protein sequence ID" value="MCI4378012.1"/>
    <property type="molecule type" value="Genomic_DNA"/>
</dbReference>
<protein>
    <submittedName>
        <fullName evidence="1">Uncharacterized protein</fullName>
    </submittedName>
</protein>
<organism evidence="1 2">
    <name type="scientific">Pangasianodon gigas</name>
    <name type="common">Mekong giant catfish</name>
    <name type="synonym">Pangasius gigas</name>
    <dbReference type="NCBI Taxonomy" id="30993"/>
    <lineage>
        <taxon>Eukaryota</taxon>
        <taxon>Metazoa</taxon>
        <taxon>Chordata</taxon>
        <taxon>Craniata</taxon>
        <taxon>Vertebrata</taxon>
        <taxon>Euteleostomi</taxon>
        <taxon>Actinopterygii</taxon>
        <taxon>Neopterygii</taxon>
        <taxon>Teleostei</taxon>
        <taxon>Ostariophysi</taxon>
        <taxon>Siluriformes</taxon>
        <taxon>Pangasiidae</taxon>
        <taxon>Pangasianodon</taxon>
    </lineage>
</organism>
<keyword evidence="2" id="KW-1185">Reference proteome</keyword>
<name>A0ACC5WGL6_PANGG</name>
<proteinExistence type="predicted"/>
<comment type="caution">
    <text evidence="1">The sequence shown here is derived from an EMBL/GenBank/DDBJ whole genome shotgun (WGS) entry which is preliminary data.</text>
</comment>
<gene>
    <name evidence="1" type="ORF">PGIGA_G00210020</name>
</gene>
<evidence type="ECO:0000313" key="2">
    <source>
        <dbReference type="Proteomes" id="UP000829447"/>
    </source>
</evidence>